<feature type="signal peptide" evidence="1">
    <location>
        <begin position="1"/>
        <end position="26"/>
    </location>
</feature>
<dbReference type="InterPro" id="IPR011600">
    <property type="entry name" value="Pept_C14_caspase"/>
</dbReference>
<comment type="caution">
    <text evidence="3">The sequence shown here is derived from an EMBL/GenBank/DDBJ whole genome shotgun (WGS) entry which is preliminary data.</text>
</comment>
<evidence type="ECO:0000313" key="3">
    <source>
        <dbReference type="EMBL" id="MDT1064473.1"/>
    </source>
</evidence>
<dbReference type="Gene3D" id="3.40.50.1460">
    <property type="match status" value="1"/>
</dbReference>
<sequence length="760" mass="82289">MSVGMAMRRLLLSAFLSLGVAGLASAEGAKIALVVGNADYRHIPSLDNTLRDAHGIADMLRGFGFTVQEGYDLDRPGFESFLRLAVLNIPEGSSVMFFYAGHGIQIGRRNYLLPTDVAFKSVYDLPVESITLDRVIELLSARGASHVAMIDACRENPFPNLRLAANLDAALFETGTGFEVFATPINSLVAFSTSPGQVAYDGEKGGNGPYAQAILTAASDHAGDNILNLLADVRQRVYQSTKGRQVPWESSTLVQPFFLADATPLSPPAVADTLRETAPATETTGKISLVFARELRLDEQLTEMNGGPLTDPVLIEQPQQGQLELAAGIAVYRPHLVETRMTGDSGHMLRDRFSIRPDRDSPRILTVEMELTPDPCDVEAGDALDLQGVGLYRLPNEIDGEAALVACQQAVRQNPGVARFVYQLGRAQQANGDLQGAYASFSAAAEAGHIRADTAAAYLLLTSRIDRKVISIPFDEAKANALLENAIARGDPFAMHSRGLRLLRNGPDEADRQRGFELLERAAELGHTYSMNELGTFFLDPDNPHYRPERGLTYLRASAARKDIYGYNNLGLVALRGHDKVKPDFTTARDWFERAAEGGHPFAPANLGRMIMRGQLGKPDPKAAMRWYDMGLSRGDGWAGVNASSIILKGEASPLGPADAALRAAKALHLPARDAAEQAGQMLDRIRDADLNRATQMLLNEMGEPVVVDGAAGPATLAALDRLGQRSGLAVSRPDEGPRQWLTLAARVWLARNPPRVDLF</sequence>
<accession>A0ABU3EJQ3</accession>
<dbReference type="InterPro" id="IPR029030">
    <property type="entry name" value="Caspase-like_dom_sf"/>
</dbReference>
<dbReference type="Proteomes" id="UP001251085">
    <property type="component" value="Unassembled WGS sequence"/>
</dbReference>
<dbReference type="Pfam" id="PF00656">
    <property type="entry name" value="Peptidase_C14"/>
    <property type="match status" value="1"/>
</dbReference>
<feature type="domain" description="Caspase family p20" evidence="2">
    <location>
        <begin position="30"/>
        <end position="105"/>
    </location>
</feature>
<feature type="chain" id="PRO_5045804002" evidence="1">
    <location>
        <begin position="27"/>
        <end position="760"/>
    </location>
</feature>
<proteinExistence type="predicted"/>
<dbReference type="InterPro" id="IPR006597">
    <property type="entry name" value="Sel1-like"/>
</dbReference>
<keyword evidence="1" id="KW-0732">Signal</keyword>
<protein>
    <submittedName>
        <fullName evidence="3">Caspase family protein</fullName>
    </submittedName>
</protein>
<dbReference type="PANTHER" id="PTHR22576:SF37">
    <property type="entry name" value="MUCOSA-ASSOCIATED LYMPHOID TISSUE LYMPHOMA TRANSLOCATION PROTEIN 1"/>
    <property type="match status" value="1"/>
</dbReference>
<dbReference type="RefSeq" id="WP_311761557.1">
    <property type="nucleotide sequence ID" value="NZ_JAVRQI010000023.1"/>
</dbReference>
<evidence type="ECO:0000313" key="4">
    <source>
        <dbReference type="Proteomes" id="UP001251085"/>
    </source>
</evidence>
<dbReference type="InterPro" id="IPR052039">
    <property type="entry name" value="Caspase-related_regulators"/>
</dbReference>
<dbReference type="SUPFAM" id="SSF81901">
    <property type="entry name" value="HCP-like"/>
    <property type="match status" value="1"/>
</dbReference>
<dbReference type="Gene3D" id="1.25.40.10">
    <property type="entry name" value="Tetratricopeptide repeat domain"/>
    <property type="match status" value="2"/>
</dbReference>
<reference evidence="4" key="1">
    <citation type="submission" date="2023-07" db="EMBL/GenBank/DDBJ databases">
        <title>Characterization of two Paracoccaceae strains isolated from Phycosphere and proposal of Xinfangfangia lacusdiani sp. nov.</title>
        <authorList>
            <person name="Deng Y."/>
            <person name="Zhang Y.Q."/>
        </authorList>
    </citation>
    <scope>NUCLEOTIDE SEQUENCE [LARGE SCALE GENOMIC DNA]</scope>
    <source>
        <strain evidence="4">CPCC 101403</strain>
    </source>
</reference>
<dbReference type="PANTHER" id="PTHR22576">
    <property type="entry name" value="MUCOSA ASSOCIATED LYMPHOID TISSUE LYMPHOMA TRANSLOCATION PROTEIN 1/PARACASPASE"/>
    <property type="match status" value="1"/>
</dbReference>
<dbReference type="SUPFAM" id="SSF52129">
    <property type="entry name" value="Caspase-like"/>
    <property type="match status" value="1"/>
</dbReference>
<name>A0ABU3EJQ3_9RHOB</name>
<organism evidence="3 4">
    <name type="scientific">Paracoccus broussonetiae</name>
    <dbReference type="NCBI Taxonomy" id="3075834"/>
    <lineage>
        <taxon>Bacteria</taxon>
        <taxon>Pseudomonadati</taxon>
        <taxon>Pseudomonadota</taxon>
        <taxon>Alphaproteobacteria</taxon>
        <taxon>Rhodobacterales</taxon>
        <taxon>Paracoccaceae</taxon>
        <taxon>Paracoccus</taxon>
    </lineage>
</organism>
<dbReference type="SUPFAM" id="SSF48452">
    <property type="entry name" value="TPR-like"/>
    <property type="match status" value="1"/>
</dbReference>
<evidence type="ECO:0000259" key="2">
    <source>
        <dbReference type="PROSITE" id="PS50208"/>
    </source>
</evidence>
<gene>
    <name evidence="3" type="ORF">RM190_21615</name>
</gene>
<dbReference type="SMART" id="SM00671">
    <property type="entry name" value="SEL1"/>
    <property type="match status" value="3"/>
</dbReference>
<dbReference type="PROSITE" id="PS50208">
    <property type="entry name" value="CASPASE_P20"/>
    <property type="match status" value="1"/>
</dbReference>
<dbReference type="InterPro" id="IPR011990">
    <property type="entry name" value="TPR-like_helical_dom_sf"/>
</dbReference>
<keyword evidence="4" id="KW-1185">Reference proteome</keyword>
<dbReference type="Pfam" id="PF08238">
    <property type="entry name" value="Sel1"/>
    <property type="match status" value="3"/>
</dbReference>
<evidence type="ECO:0000256" key="1">
    <source>
        <dbReference type="SAM" id="SignalP"/>
    </source>
</evidence>
<dbReference type="EMBL" id="JAVRQI010000023">
    <property type="protein sequence ID" value="MDT1064473.1"/>
    <property type="molecule type" value="Genomic_DNA"/>
</dbReference>
<dbReference type="InterPro" id="IPR001309">
    <property type="entry name" value="Pept_C14_p20"/>
</dbReference>